<dbReference type="GO" id="GO:0005743">
    <property type="term" value="C:mitochondrial inner membrane"/>
    <property type="evidence" value="ECO:0007669"/>
    <property type="project" value="UniProtKB-SubCell"/>
</dbReference>
<comment type="caution">
    <text evidence="16">The sequence shown here is derived from an EMBL/GenBank/DDBJ whole genome shotgun (WGS) entry which is preliminary data.</text>
</comment>
<keyword evidence="6" id="KW-0813">Transport</keyword>
<keyword evidence="9" id="KW-0249">Electron transport</keyword>
<evidence type="ECO:0000256" key="7">
    <source>
        <dbReference type="ARBA" id="ARBA00022660"/>
    </source>
</evidence>
<dbReference type="PANTHER" id="PTHR12485:SF1">
    <property type="entry name" value="NADH DEHYDROGENASE [UBIQUINONE] 1 ALPHA SUBCOMPLEX SUBUNIT 7"/>
    <property type="match status" value="1"/>
</dbReference>
<name>A0A8S4FWD8_PLUXY</name>
<evidence type="ECO:0000256" key="9">
    <source>
        <dbReference type="ARBA" id="ARBA00022982"/>
    </source>
</evidence>
<evidence type="ECO:0000256" key="8">
    <source>
        <dbReference type="ARBA" id="ARBA00022792"/>
    </source>
</evidence>
<organism evidence="16 17">
    <name type="scientific">Plutella xylostella</name>
    <name type="common">Diamondback moth</name>
    <name type="synonym">Plutella maculipennis</name>
    <dbReference type="NCBI Taxonomy" id="51655"/>
    <lineage>
        <taxon>Eukaryota</taxon>
        <taxon>Metazoa</taxon>
        <taxon>Ecdysozoa</taxon>
        <taxon>Arthropoda</taxon>
        <taxon>Hexapoda</taxon>
        <taxon>Insecta</taxon>
        <taxon>Pterygota</taxon>
        <taxon>Neoptera</taxon>
        <taxon>Endopterygota</taxon>
        <taxon>Lepidoptera</taxon>
        <taxon>Glossata</taxon>
        <taxon>Ditrysia</taxon>
        <taxon>Yponomeutoidea</taxon>
        <taxon>Plutellidae</taxon>
        <taxon>Plutella</taxon>
    </lineage>
</organism>
<dbReference type="GO" id="GO:0006120">
    <property type="term" value="P:mitochondrial electron transport, NADH to ubiquinone"/>
    <property type="evidence" value="ECO:0007669"/>
    <property type="project" value="TreeGrafter"/>
</dbReference>
<comment type="similarity">
    <text evidence="3">Belongs to the complex I NDUFA7 subunit family.</text>
</comment>
<evidence type="ECO:0000256" key="11">
    <source>
        <dbReference type="ARBA" id="ARBA00023128"/>
    </source>
</evidence>
<evidence type="ECO:0000256" key="3">
    <source>
        <dbReference type="ARBA" id="ARBA00005482"/>
    </source>
</evidence>
<keyword evidence="12" id="KW-0472">Membrane</keyword>
<gene>
    <name evidence="16" type="ORF">PLXY2_LOCUS11478</name>
</gene>
<dbReference type="Proteomes" id="UP000653454">
    <property type="component" value="Unassembled WGS sequence"/>
</dbReference>
<evidence type="ECO:0000256" key="1">
    <source>
        <dbReference type="ARBA" id="ARBA00003195"/>
    </source>
</evidence>
<dbReference type="EMBL" id="CAJHNJ030000058">
    <property type="protein sequence ID" value="CAG9133143.1"/>
    <property type="molecule type" value="Genomic_DNA"/>
</dbReference>
<evidence type="ECO:0000256" key="6">
    <source>
        <dbReference type="ARBA" id="ARBA00022448"/>
    </source>
</evidence>
<evidence type="ECO:0000256" key="10">
    <source>
        <dbReference type="ARBA" id="ARBA00022990"/>
    </source>
</evidence>
<protein>
    <recommendedName>
        <fullName evidence="5">NADH dehydrogenase [ubiquinone] 1 alpha subcomplex subunit 7</fullName>
    </recommendedName>
    <alternativeName>
        <fullName evidence="14">Complex I-B14.5a</fullName>
    </alternativeName>
    <alternativeName>
        <fullName evidence="13">NADH-ubiquinone oxidoreductase subunit B14.5a</fullName>
    </alternativeName>
</protein>
<dbReference type="Pfam" id="PF07347">
    <property type="entry name" value="CI-B14_5a"/>
    <property type="match status" value="1"/>
</dbReference>
<feature type="region of interest" description="Disordered" evidence="15">
    <location>
        <begin position="180"/>
        <end position="202"/>
    </location>
</feature>
<comment type="subcellular location">
    <subcellularLocation>
        <location evidence="2">Mitochondrion inner membrane</location>
        <topology evidence="2">Peripheral membrane protein</topology>
        <orientation evidence="2">Matrix side</orientation>
    </subcellularLocation>
</comment>
<evidence type="ECO:0000256" key="4">
    <source>
        <dbReference type="ARBA" id="ARBA00011533"/>
    </source>
</evidence>
<proteinExistence type="inferred from homology"/>
<comment type="function">
    <text evidence="1">Accessory subunit of the mitochondrial membrane respiratory chain NADH dehydrogenase (Complex I), that is believed not to be involved in catalysis. Complex I functions in the transfer of electrons from NADH to the respiratory chain. The immediate electron acceptor for the enzyme is believed to be ubiquinone.</text>
</comment>
<keyword evidence="11" id="KW-0496">Mitochondrion</keyword>
<evidence type="ECO:0000256" key="15">
    <source>
        <dbReference type="SAM" id="MobiDB-lite"/>
    </source>
</evidence>
<evidence type="ECO:0000256" key="13">
    <source>
        <dbReference type="ARBA" id="ARBA00030360"/>
    </source>
</evidence>
<keyword evidence="8" id="KW-0999">Mitochondrion inner membrane</keyword>
<reference evidence="16" key="1">
    <citation type="submission" date="2020-11" db="EMBL/GenBank/DDBJ databases">
        <authorList>
            <person name="Whiteford S."/>
        </authorList>
    </citation>
    <scope>NUCLEOTIDE SEQUENCE</scope>
</reference>
<dbReference type="AlphaFoldDB" id="A0A8S4FWD8"/>
<dbReference type="InterPro" id="IPR009947">
    <property type="entry name" value="NDUA7"/>
</dbReference>
<keyword evidence="7" id="KW-0679">Respiratory chain</keyword>
<evidence type="ECO:0000313" key="16">
    <source>
        <dbReference type="EMBL" id="CAG9133143.1"/>
    </source>
</evidence>
<keyword evidence="10" id="KW-0007">Acetylation</keyword>
<evidence type="ECO:0000256" key="14">
    <source>
        <dbReference type="ARBA" id="ARBA00033401"/>
    </source>
</evidence>
<dbReference type="PANTHER" id="PTHR12485">
    <property type="entry name" value="NADH-UBIQUINONE OXIDOREDUCTASE SUBUNIT B"/>
    <property type="match status" value="1"/>
</dbReference>
<feature type="compositionally biased region" description="Pro residues" evidence="15">
    <location>
        <begin position="181"/>
        <end position="201"/>
    </location>
</feature>
<evidence type="ECO:0000256" key="12">
    <source>
        <dbReference type="ARBA" id="ARBA00023136"/>
    </source>
</evidence>
<evidence type="ECO:0000256" key="2">
    <source>
        <dbReference type="ARBA" id="ARBA00004443"/>
    </source>
</evidence>
<evidence type="ECO:0000256" key="5">
    <source>
        <dbReference type="ARBA" id="ARBA00016383"/>
    </source>
</evidence>
<keyword evidence="17" id="KW-1185">Reference proteome</keyword>
<accession>A0A8S4FWD8</accession>
<comment type="subunit">
    <text evidence="4">Complex I is composed of 45 different subunits.</text>
</comment>
<evidence type="ECO:0000313" key="17">
    <source>
        <dbReference type="Proteomes" id="UP000653454"/>
    </source>
</evidence>
<sequence length="215" mass="24134">MTKKPKPKLDFKDISLGLRILREFLLGRPHELKSLHVRFPPMLAPRTIPRPDIPRGPDPKYSQFQYCTRSAQRSVKPPVIAPVGEGSKPGSKHIDPAHVSTLPRITQNYVLGLPHHLSTFAGSWSLSSLWRRGRCLGHYITTTPLSLLYKPLFQIRFSSPPTPGPPWQWDGHNYFISVPDTSPPSPCPPRPPAPPCPPAPISPCLRRSDYVKKPK</sequence>